<keyword evidence="1" id="KW-0233">DNA recombination</keyword>
<dbReference type="InterPro" id="IPR013762">
    <property type="entry name" value="Integrase-like_cat_sf"/>
</dbReference>
<dbReference type="SUPFAM" id="SSF56349">
    <property type="entry name" value="DNA breaking-rejoining enzymes"/>
    <property type="match status" value="1"/>
</dbReference>
<name>A0ABV8FA72_9ACTN</name>
<keyword evidence="3" id="KW-1185">Reference proteome</keyword>
<gene>
    <name evidence="2" type="ORF">ACFOYY_30410</name>
</gene>
<proteinExistence type="predicted"/>
<dbReference type="InterPro" id="IPR011010">
    <property type="entry name" value="DNA_brk_join_enz"/>
</dbReference>
<evidence type="ECO:0000313" key="2">
    <source>
        <dbReference type="EMBL" id="MFC3984484.1"/>
    </source>
</evidence>
<dbReference type="EMBL" id="JBHSBC010000035">
    <property type="protein sequence ID" value="MFC3984484.1"/>
    <property type="molecule type" value="Genomic_DNA"/>
</dbReference>
<protein>
    <recommendedName>
        <fullName evidence="4">Tyr recombinase domain-containing protein</fullName>
    </recommendedName>
</protein>
<comment type="caution">
    <text evidence="2">The sequence shown here is derived from an EMBL/GenBank/DDBJ whole genome shotgun (WGS) entry which is preliminary data.</text>
</comment>
<organism evidence="2 3">
    <name type="scientific">Streptosporangium jomthongense</name>
    <dbReference type="NCBI Taxonomy" id="1193683"/>
    <lineage>
        <taxon>Bacteria</taxon>
        <taxon>Bacillati</taxon>
        <taxon>Actinomycetota</taxon>
        <taxon>Actinomycetes</taxon>
        <taxon>Streptosporangiales</taxon>
        <taxon>Streptosporangiaceae</taxon>
        <taxon>Streptosporangium</taxon>
    </lineage>
</organism>
<evidence type="ECO:0000256" key="1">
    <source>
        <dbReference type="ARBA" id="ARBA00023172"/>
    </source>
</evidence>
<reference evidence="3" key="1">
    <citation type="journal article" date="2019" name="Int. J. Syst. Evol. Microbiol.">
        <title>The Global Catalogue of Microorganisms (GCM) 10K type strain sequencing project: providing services to taxonomists for standard genome sequencing and annotation.</title>
        <authorList>
            <consortium name="The Broad Institute Genomics Platform"/>
            <consortium name="The Broad Institute Genome Sequencing Center for Infectious Disease"/>
            <person name="Wu L."/>
            <person name="Ma J."/>
        </authorList>
    </citation>
    <scope>NUCLEOTIDE SEQUENCE [LARGE SCALE GENOMIC DNA]</scope>
    <source>
        <strain evidence="3">TBRC 7912</strain>
    </source>
</reference>
<evidence type="ECO:0000313" key="3">
    <source>
        <dbReference type="Proteomes" id="UP001595698"/>
    </source>
</evidence>
<accession>A0ABV8FA72</accession>
<dbReference type="RefSeq" id="WP_386194340.1">
    <property type="nucleotide sequence ID" value="NZ_JBHSBC010000035.1"/>
</dbReference>
<sequence length="57" mass="6032">MLLGYATAARSSELAALNIGDVAETAEGLVVTVYRRKIKKYTETAVPYGSNPATCPV</sequence>
<evidence type="ECO:0008006" key="4">
    <source>
        <dbReference type="Google" id="ProtNLM"/>
    </source>
</evidence>
<dbReference type="Proteomes" id="UP001595698">
    <property type="component" value="Unassembled WGS sequence"/>
</dbReference>
<dbReference type="Gene3D" id="1.10.443.10">
    <property type="entry name" value="Intergrase catalytic core"/>
    <property type="match status" value="1"/>
</dbReference>